<comment type="caution">
    <text evidence="3">The sequence shown here is derived from an EMBL/GenBank/DDBJ whole genome shotgun (WGS) entry which is preliminary data.</text>
</comment>
<dbReference type="EMBL" id="NFKM01000020">
    <property type="protein sequence ID" value="OUP57589.1"/>
    <property type="molecule type" value="Genomic_DNA"/>
</dbReference>
<dbReference type="RefSeq" id="WP_087159053.1">
    <property type="nucleotide sequence ID" value="NZ_JACJIY010000004.1"/>
</dbReference>
<dbReference type="PANTHER" id="PTHR24180">
    <property type="entry name" value="CYCLIN-DEPENDENT KINASE INHIBITOR 2C-RELATED"/>
    <property type="match status" value="1"/>
</dbReference>
<evidence type="ECO:0000256" key="2">
    <source>
        <dbReference type="ARBA" id="ARBA00023043"/>
    </source>
</evidence>
<evidence type="ECO:0000313" key="3">
    <source>
        <dbReference type="EMBL" id="OUP57589.1"/>
    </source>
</evidence>
<name>A0A1Y4LPX7_9FIRM</name>
<keyword evidence="1" id="KW-0677">Repeat</keyword>
<dbReference type="AlphaFoldDB" id="A0A1Y4LPX7"/>
<protein>
    <submittedName>
        <fullName evidence="3">Uncharacterized protein</fullName>
    </submittedName>
</protein>
<keyword evidence="2" id="KW-0040">ANK repeat</keyword>
<dbReference type="SUPFAM" id="SSF48403">
    <property type="entry name" value="Ankyrin repeat"/>
    <property type="match status" value="1"/>
</dbReference>
<sequence>MRITNIFDAVRDGTYFDFMDFYSGNPNLFNKYAGMSLLQLSVVNDRYPDEKIKILRFLISEGADVNFLSPKDQRNALHIFYFSVLRPEPQYMLKITQLLIAAGVDINKKDKYGAIPLQYAITAVKLPTKTIMPVYQYLMDRGSNICEKDNFGKTCLDYAEEFSWRNDLIHLLEGNNIF</sequence>
<dbReference type="PANTHER" id="PTHR24180:SF45">
    <property type="entry name" value="POLY [ADP-RIBOSE] POLYMERASE TANKYRASE"/>
    <property type="match status" value="1"/>
</dbReference>
<dbReference type="InterPro" id="IPR051637">
    <property type="entry name" value="Ank_repeat_dom-contain_49"/>
</dbReference>
<dbReference type="InterPro" id="IPR036770">
    <property type="entry name" value="Ankyrin_rpt-contain_sf"/>
</dbReference>
<evidence type="ECO:0000313" key="4">
    <source>
        <dbReference type="Proteomes" id="UP000195447"/>
    </source>
</evidence>
<keyword evidence="4" id="KW-1185">Reference proteome</keyword>
<proteinExistence type="predicted"/>
<dbReference type="GeneID" id="79875986"/>
<dbReference type="Gene3D" id="1.25.40.20">
    <property type="entry name" value="Ankyrin repeat-containing domain"/>
    <property type="match status" value="1"/>
</dbReference>
<accession>A0A1Y4LPX7</accession>
<gene>
    <name evidence="3" type="ORF">B5F14_08905</name>
</gene>
<organism evidence="3 4">
    <name type="scientific">Faecalitalea cylindroides</name>
    <dbReference type="NCBI Taxonomy" id="39483"/>
    <lineage>
        <taxon>Bacteria</taxon>
        <taxon>Bacillati</taxon>
        <taxon>Bacillota</taxon>
        <taxon>Erysipelotrichia</taxon>
        <taxon>Erysipelotrichales</taxon>
        <taxon>Erysipelotrichaceae</taxon>
        <taxon>Faecalitalea</taxon>
    </lineage>
</organism>
<evidence type="ECO:0000256" key="1">
    <source>
        <dbReference type="ARBA" id="ARBA00022737"/>
    </source>
</evidence>
<reference evidence="4" key="1">
    <citation type="submission" date="2017-04" db="EMBL/GenBank/DDBJ databases">
        <title>Function of individual gut microbiota members based on whole genome sequencing of pure cultures obtained from chicken caecum.</title>
        <authorList>
            <person name="Medvecky M."/>
            <person name="Cejkova D."/>
            <person name="Polansky O."/>
            <person name="Karasova D."/>
            <person name="Kubasova T."/>
            <person name="Cizek A."/>
            <person name="Rychlik I."/>
        </authorList>
    </citation>
    <scope>NUCLEOTIDE SEQUENCE [LARGE SCALE GENOMIC DNA]</scope>
    <source>
        <strain evidence="4">An178</strain>
    </source>
</reference>
<dbReference type="Proteomes" id="UP000195447">
    <property type="component" value="Unassembled WGS sequence"/>
</dbReference>